<name>A0A562SK51_9BACT</name>
<sequence>MQQLLRDIEQVVDLSTSETKELIEAFKRFTDRHFDIDPVVLQQTFSYSAAHLLNQQEDEDNSHAELEELLLY</sequence>
<comment type="caution">
    <text evidence="1">The sequence shown here is derived from an EMBL/GenBank/DDBJ whole genome shotgun (WGS) entry which is preliminary data.</text>
</comment>
<evidence type="ECO:0000313" key="2">
    <source>
        <dbReference type="Proteomes" id="UP000316167"/>
    </source>
</evidence>
<dbReference type="RefSeq" id="WP_144886422.1">
    <property type="nucleotide sequence ID" value="NZ_VLLE01000004.1"/>
</dbReference>
<dbReference type="Proteomes" id="UP000316167">
    <property type="component" value="Unassembled WGS sequence"/>
</dbReference>
<dbReference type="EMBL" id="VLLE01000004">
    <property type="protein sequence ID" value="TWI81216.1"/>
    <property type="molecule type" value="Genomic_DNA"/>
</dbReference>
<keyword evidence="2" id="KW-1185">Reference proteome</keyword>
<reference evidence="1 2" key="1">
    <citation type="journal article" date="2015" name="Stand. Genomic Sci.">
        <title>Genomic Encyclopedia of Bacterial and Archaeal Type Strains, Phase III: the genomes of soil and plant-associated and newly described type strains.</title>
        <authorList>
            <person name="Whitman W.B."/>
            <person name="Woyke T."/>
            <person name="Klenk H.P."/>
            <person name="Zhou Y."/>
            <person name="Lilburn T.G."/>
            <person name="Beck B.J."/>
            <person name="De Vos P."/>
            <person name="Vandamme P."/>
            <person name="Eisen J.A."/>
            <person name="Garrity G."/>
            <person name="Hugenholtz P."/>
            <person name="Kyrpides N.C."/>
        </authorList>
    </citation>
    <scope>NUCLEOTIDE SEQUENCE [LARGE SCALE GENOMIC DNA]</scope>
    <source>
        <strain evidence="1 2">CGMCC 1.7271</strain>
    </source>
</reference>
<gene>
    <name evidence="1" type="ORF">IQ13_2232</name>
</gene>
<proteinExistence type="predicted"/>
<organism evidence="1 2">
    <name type="scientific">Lacibacter cauensis</name>
    <dbReference type="NCBI Taxonomy" id="510947"/>
    <lineage>
        <taxon>Bacteria</taxon>
        <taxon>Pseudomonadati</taxon>
        <taxon>Bacteroidota</taxon>
        <taxon>Chitinophagia</taxon>
        <taxon>Chitinophagales</taxon>
        <taxon>Chitinophagaceae</taxon>
        <taxon>Lacibacter</taxon>
    </lineage>
</organism>
<dbReference type="AlphaFoldDB" id="A0A562SK51"/>
<protein>
    <submittedName>
        <fullName evidence="1">Uncharacterized protein</fullName>
    </submittedName>
</protein>
<evidence type="ECO:0000313" key="1">
    <source>
        <dbReference type="EMBL" id="TWI81216.1"/>
    </source>
</evidence>
<accession>A0A562SK51</accession>